<evidence type="ECO:0008006" key="5">
    <source>
        <dbReference type="Google" id="ProtNLM"/>
    </source>
</evidence>
<comment type="caution">
    <text evidence="3">The sequence shown here is derived from an EMBL/GenBank/DDBJ whole genome shotgun (WGS) entry which is preliminary data.</text>
</comment>
<keyword evidence="2" id="KW-1133">Transmembrane helix</keyword>
<feature type="transmembrane region" description="Helical" evidence="2">
    <location>
        <begin position="1380"/>
        <end position="1397"/>
    </location>
</feature>
<dbReference type="SUPFAM" id="SSF81665">
    <property type="entry name" value="Calcium ATPase, transmembrane domain M"/>
    <property type="match status" value="1"/>
</dbReference>
<feature type="transmembrane region" description="Helical" evidence="2">
    <location>
        <begin position="1219"/>
        <end position="1241"/>
    </location>
</feature>
<organism evidence="3 4">
    <name type="scientific">Cyclotella cryptica</name>
    <dbReference type="NCBI Taxonomy" id="29204"/>
    <lineage>
        <taxon>Eukaryota</taxon>
        <taxon>Sar</taxon>
        <taxon>Stramenopiles</taxon>
        <taxon>Ochrophyta</taxon>
        <taxon>Bacillariophyta</taxon>
        <taxon>Coscinodiscophyceae</taxon>
        <taxon>Thalassiosirophycidae</taxon>
        <taxon>Stephanodiscales</taxon>
        <taxon>Stephanodiscaceae</taxon>
        <taxon>Cyclotella</taxon>
    </lineage>
</organism>
<feature type="transmembrane region" description="Helical" evidence="2">
    <location>
        <begin position="168"/>
        <end position="187"/>
    </location>
</feature>
<feature type="transmembrane region" description="Helical" evidence="2">
    <location>
        <begin position="389"/>
        <end position="409"/>
    </location>
</feature>
<feature type="transmembrane region" description="Helical" evidence="2">
    <location>
        <begin position="1192"/>
        <end position="1213"/>
    </location>
</feature>
<accession>A0ABD3PE65</accession>
<reference evidence="3 4" key="1">
    <citation type="journal article" date="2020" name="G3 (Bethesda)">
        <title>Improved Reference Genome for Cyclotella cryptica CCMP332, a Model for Cell Wall Morphogenesis, Salinity Adaptation, and Lipid Production in Diatoms (Bacillariophyta).</title>
        <authorList>
            <person name="Roberts W.R."/>
            <person name="Downey K.M."/>
            <person name="Ruck E.C."/>
            <person name="Traller J.C."/>
            <person name="Alverson A.J."/>
        </authorList>
    </citation>
    <scope>NUCLEOTIDE SEQUENCE [LARGE SCALE GENOMIC DNA]</scope>
    <source>
        <strain evidence="3 4">CCMP332</strain>
    </source>
</reference>
<proteinExistence type="predicted"/>
<dbReference type="EMBL" id="JABMIG020000196">
    <property type="protein sequence ID" value="KAL3786358.1"/>
    <property type="molecule type" value="Genomic_DNA"/>
</dbReference>
<feature type="compositionally biased region" description="Acidic residues" evidence="1">
    <location>
        <begin position="609"/>
        <end position="618"/>
    </location>
</feature>
<feature type="region of interest" description="Disordered" evidence="1">
    <location>
        <begin position="1458"/>
        <end position="1481"/>
    </location>
</feature>
<dbReference type="PANTHER" id="PTHR13219:SF6">
    <property type="entry name" value="TRANSMEMBRANE PROTEIN 94"/>
    <property type="match status" value="1"/>
</dbReference>
<feature type="transmembrane region" description="Helical" evidence="2">
    <location>
        <begin position="421"/>
        <end position="443"/>
    </location>
</feature>
<dbReference type="InterPro" id="IPR039720">
    <property type="entry name" value="TMEM94"/>
</dbReference>
<feature type="compositionally biased region" description="Low complexity" evidence="1">
    <location>
        <begin position="619"/>
        <end position="633"/>
    </location>
</feature>
<feature type="compositionally biased region" description="Polar residues" evidence="1">
    <location>
        <begin position="485"/>
        <end position="494"/>
    </location>
</feature>
<feature type="transmembrane region" description="Helical" evidence="2">
    <location>
        <begin position="138"/>
        <end position="156"/>
    </location>
</feature>
<feature type="compositionally biased region" description="Polar residues" evidence="1">
    <location>
        <begin position="1"/>
        <end position="29"/>
    </location>
</feature>
<feature type="transmembrane region" description="Helical" evidence="2">
    <location>
        <begin position="1409"/>
        <end position="1429"/>
    </location>
</feature>
<feature type="compositionally biased region" description="Polar residues" evidence="1">
    <location>
        <begin position="37"/>
        <end position="57"/>
    </location>
</feature>
<gene>
    <name evidence="3" type="ORF">HJC23_000600</name>
</gene>
<feature type="compositionally biased region" description="Polar residues" evidence="1">
    <location>
        <begin position="505"/>
        <end position="515"/>
    </location>
</feature>
<evidence type="ECO:0000313" key="3">
    <source>
        <dbReference type="EMBL" id="KAL3786358.1"/>
    </source>
</evidence>
<feature type="transmembrane region" description="Helical" evidence="2">
    <location>
        <begin position="1340"/>
        <end position="1359"/>
    </location>
</feature>
<dbReference type="PANTHER" id="PTHR13219">
    <property type="entry name" value="TRANSMEMBRANE PROTEIN 94"/>
    <property type="match status" value="1"/>
</dbReference>
<evidence type="ECO:0000313" key="4">
    <source>
        <dbReference type="Proteomes" id="UP001516023"/>
    </source>
</evidence>
<feature type="region of interest" description="Disordered" evidence="1">
    <location>
        <begin position="1"/>
        <end position="58"/>
    </location>
</feature>
<evidence type="ECO:0000256" key="1">
    <source>
        <dbReference type="SAM" id="MobiDB-lite"/>
    </source>
</evidence>
<keyword evidence="2" id="KW-0812">Transmembrane</keyword>
<feature type="compositionally biased region" description="Basic and acidic residues" evidence="1">
    <location>
        <begin position="1472"/>
        <end position="1481"/>
    </location>
</feature>
<feature type="region of interest" description="Disordered" evidence="1">
    <location>
        <begin position="609"/>
        <end position="633"/>
    </location>
</feature>
<name>A0ABD3PE65_9STRA</name>
<protein>
    <recommendedName>
        <fullName evidence="5">Cation-transporting P-type ATPase C-terminal domain-containing protein</fullName>
    </recommendedName>
</protein>
<dbReference type="InterPro" id="IPR023298">
    <property type="entry name" value="ATPase_P-typ_TM_dom_sf"/>
</dbReference>
<evidence type="ECO:0000256" key="2">
    <source>
        <dbReference type="SAM" id="Phobius"/>
    </source>
</evidence>
<keyword evidence="2" id="KW-0472">Membrane</keyword>
<feature type="region of interest" description="Disordered" evidence="1">
    <location>
        <begin position="480"/>
        <end position="515"/>
    </location>
</feature>
<sequence length="1481" mass="165365">MTSTSSFIPPTSHQMKIPSNVTPRKNNCVNRRETAPHLSTRSSPERGTNSLQDCDTTDNVHLHSPLDVDIDRERMQPPFNTTSQHNHGIEGPLSWNEARSRLKDTLEFWIRRQQRNELPSGGRRNGLRSTLKRVELDMALAILLCLAFVILSFTLPTPPDLPTSFTKMQRIASIFFLISSLASAIVVNRRTKVSEMDQSIERRRCVTAFLEEMKRLPDEISFAVERERSKLVDQCSNTFKDVIPRKHVEDVYSTYRLDNTIGNNDNNNLRRGQWHRIPALLLVKGDCIALKVGDTSPSTCQSVHGKEGDSIMIHRGERLTVEVLGDKLNLDLPAGKSTVKAGEELLLLTNGVQVFEIMQTPLETFLNEDNIVDRKVPQLIRQGQAVRNVLLNIAFVSFFLTSVILLIRPSVGPDEFFTSPVWTLPLLSAFSFLPIVTPLYLFVLECIGTARILVTVHPFASNQKQRLGQKMSLSDSVRNGGRGVVNSSKLTSPDTRGGSMKSHLGDNTSADITTNRMQKPSPWLLLRYFAATLTSRLKSSAKSVSESLLTIPPASLHLLEKLGLVTAIALIDDELACEPHSTPQQLLIPSKDGGLKLLDLCPAFNDEDEYSTDKEENEQSNNNQSGRSSSFFRKSADAVSVDSDDEEDNDETRFAHSFSAPARSLQKFRNRYKRRLFRGASSDLMKSSCRHAANCEESSGEDIHDVQFEDPQWWQFLPSLKCIGLSCMMIEGDGAGSKKKTSVSNKELTHQNPKPKVAFDIETTACSGSSSAVDAEESKLLVDHLCIDRERKQLRALARCIGFSSIPNELGPQGDLSSFRERRRLHIISLDLLRKRMQLKSHAMGLEESRNWSLLYTDADSVFVRDRRSGGDFVLTVGDARVVTELCPDWWQGENSTISPLTASDRQIINETQNNWMLSDLDVQAFSYAPLPYTADHKIGSHNDGEHVYLLDNSIDGHVALVGGFWQLVKNQIFLGLLGSSVRPRKEIEALIIASADAGVRFVYFSPRNMRRTKELASQMGIDVAWNCAISLRSLEKGEDDTFRMTSNYADWDVNARLPHGVEDVRRHLKEVDNVPLLVSLYTDVTKQSTAEMVNVFQDYHDTVLSVGLSHLPGNHEIFSRADIAIGVDVLAQDTSYHSNDINALQPAEVAFIASISAHSSVFNLCGSRATRHLLEIISIGRASLESATSSALFLLQGLLSFGFFVVLCPFTIATVVPAIPAFGSFLYTQVMLYVIGLSMASTDGDKDQMTRVPPKNDSSIEYTFKANTRWYMSLFLRSIPSSIFPHIIYTIALGELMWGFDSPFIEENCSVNASSGEKPPLLSIIRCQGLKHYSGPSTIAAGNIALASLASCTCVVSASFVFRTEQILIEPPWKRNHQWLGSFTLSIIFIAAYLLIALERGSLRVMPWYFFVLLALSPLICLWLSELVKRADQKLEKRAVMMRRLQFETRLGMWSPKESTHIGETPGNNCKRPEPHSPIT</sequence>
<feature type="transmembrane region" description="Helical" evidence="2">
    <location>
        <begin position="1275"/>
        <end position="1295"/>
    </location>
</feature>
<dbReference type="Proteomes" id="UP001516023">
    <property type="component" value="Unassembled WGS sequence"/>
</dbReference>
<keyword evidence="4" id="KW-1185">Reference proteome</keyword>